<accession>A0A3D8T2H2</accession>
<dbReference type="OrthoDB" id="4513447at2759"/>
<reference evidence="1 2" key="1">
    <citation type="journal article" date="2018" name="IMA Fungus">
        <title>IMA Genome-F 9: Draft genome sequence of Annulohypoxylon stygium, Aspergillus mulundensis, Berkeleyomyces basicola (syn. Thielaviopsis basicola), Ceratocystis smalleyi, two Cercospora beticola strains, Coleophoma cylindrospora, Fusarium fracticaudum, Phialophora cf. hyalina, and Morchella septimelata.</title>
        <authorList>
            <person name="Wingfield B.D."/>
            <person name="Bills G.F."/>
            <person name="Dong Y."/>
            <person name="Huang W."/>
            <person name="Nel W.J."/>
            <person name="Swalarsk-Parry B.S."/>
            <person name="Vaghefi N."/>
            <person name="Wilken P.M."/>
            <person name="An Z."/>
            <person name="de Beer Z.W."/>
            <person name="De Vos L."/>
            <person name="Chen L."/>
            <person name="Duong T.A."/>
            <person name="Gao Y."/>
            <person name="Hammerbacher A."/>
            <person name="Kikkert J.R."/>
            <person name="Li Y."/>
            <person name="Li H."/>
            <person name="Li K."/>
            <person name="Li Q."/>
            <person name="Liu X."/>
            <person name="Ma X."/>
            <person name="Naidoo K."/>
            <person name="Pethybridge S.J."/>
            <person name="Sun J."/>
            <person name="Steenkamp E.T."/>
            <person name="van der Nest M.A."/>
            <person name="van Wyk S."/>
            <person name="Wingfield M.J."/>
            <person name="Xiong C."/>
            <person name="Yue Q."/>
            <person name="Zhang X."/>
        </authorList>
    </citation>
    <scope>NUCLEOTIDE SEQUENCE [LARGE SCALE GENOMIC DNA]</scope>
    <source>
        <strain evidence="1 2">DSM 5745</strain>
    </source>
</reference>
<organism evidence="1 2">
    <name type="scientific">Aspergillus mulundensis</name>
    <dbReference type="NCBI Taxonomy" id="1810919"/>
    <lineage>
        <taxon>Eukaryota</taxon>
        <taxon>Fungi</taxon>
        <taxon>Dikarya</taxon>
        <taxon>Ascomycota</taxon>
        <taxon>Pezizomycotina</taxon>
        <taxon>Eurotiomycetes</taxon>
        <taxon>Eurotiomycetidae</taxon>
        <taxon>Eurotiales</taxon>
        <taxon>Aspergillaceae</taxon>
        <taxon>Aspergillus</taxon>
        <taxon>Aspergillus subgen. Nidulantes</taxon>
    </lineage>
</organism>
<name>A0A3D8T2H2_9EURO</name>
<dbReference type="InterPro" id="IPR015943">
    <property type="entry name" value="WD40/YVTN_repeat-like_dom_sf"/>
</dbReference>
<keyword evidence="2" id="KW-1185">Reference proteome</keyword>
<dbReference type="InterPro" id="IPR011047">
    <property type="entry name" value="Quinoprotein_ADH-like_sf"/>
</dbReference>
<dbReference type="InterPro" id="IPR036047">
    <property type="entry name" value="F-box-like_dom_sf"/>
</dbReference>
<comment type="caution">
    <text evidence="1">The sequence shown here is derived from an EMBL/GenBank/DDBJ whole genome shotgun (WGS) entry which is preliminary data.</text>
</comment>
<gene>
    <name evidence="1" type="ORF">DSM5745_00087</name>
</gene>
<dbReference type="RefSeq" id="XP_026607948.1">
    <property type="nucleotide sequence ID" value="XM_026742103.1"/>
</dbReference>
<dbReference type="EMBL" id="PVWQ01000001">
    <property type="protein sequence ID" value="RDW92765.1"/>
    <property type="molecule type" value="Genomic_DNA"/>
</dbReference>
<evidence type="ECO:0000313" key="1">
    <source>
        <dbReference type="EMBL" id="RDW92765.1"/>
    </source>
</evidence>
<dbReference type="Proteomes" id="UP000256690">
    <property type="component" value="Unassembled WGS sequence"/>
</dbReference>
<dbReference type="SUPFAM" id="SSF50998">
    <property type="entry name" value="Quinoprotein alcohol dehydrogenase-like"/>
    <property type="match status" value="1"/>
</dbReference>
<evidence type="ECO:0000313" key="2">
    <source>
        <dbReference type="Proteomes" id="UP000256690"/>
    </source>
</evidence>
<proteinExistence type="predicted"/>
<evidence type="ECO:0008006" key="3">
    <source>
        <dbReference type="Google" id="ProtNLM"/>
    </source>
</evidence>
<dbReference type="AlphaFoldDB" id="A0A3D8T2H2"/>
<dbReference type="SUPFAM" id="SSF81383">
    <property type="entry name" value="F-box domain"/>
    <property type="match status" value="1"/>
</dbReference>
<sequence length="526" mass="58923">MSSHGKLDPIRALNYDCTSLVFDHLSLSDLTRVERVSKDWKARLYAWMANEGIVKRFPHALPDKHSDAEAGEQDVVKVKRFKKYVIEGTSTERLAAGRALSVNTYTAAAFPSNNLPLLAGDFVVLGNNVSILWDQIGNREEARRDINTNHALQPINLNSLRFHTGPATAPYRDRWTVEGRRLHAAGFLHFELSEPQAETSWVYMLELETGNVLWSQPKSPTSALTIPIAMGWKRIYYYGPQTTDLEAYDLKTGALLYSRRSFFPKALNIWHDQIWRVGGREVFVGISSEGKQDKGTMPVSMYLIDAESGAIIQVITFMQYWTPGLRYDPLLTLKVSTRRNELAFAWVSYNSARTLAMIHTFDYDRVNGEFVERGLEEIDLVALGVIKRHGLRSRIDCDPFRGIIASANIDGGSVWIHPLRLGSMGDDAPTQSTKIILDRNPKEDFSIGKGGTNPHVVLDDFRLDKIIIAGNRLCLKYQLNYGTPGTDTENELAVLDFGSPGSSALDEGAFCLHSPDMTNIGVVKRN</sequence>
<dbReference type="Gene3D" id="2.130.10.10">
    <property type="entry name" value="YVTN repeat-like/Quinoprotein amine dehydrogenase"/>
    <property type="match status" value="1"/>
</dbReference>
<dbReference type="GeneID" id="38110457"/>
<protein>
    <recommendedName>
        <fullName evidence="3">F-box domain-containing protein</fullName>
    </recommendedName>
</protein>